<reference evidence="11 12" key="1">
    <citation type="submission" date="2024-02" db="EMBL/GenBank/DDBJ databases">
        <title>Chromosome-scale genome assembly of the rough periwinkle Littorina saxatilis.</title>
        <authorList>
            <person name="De Jode A."/>
            <person name="Faria R."/>
            <person name="Formenti G."/>
            <person name="Sims Y."/>
            <person name="Smith T.P."/>
            <person name="Tracey A."/>
            <person name="Wood J.M.D."/>
            <person name="Zagrodzka Z.B."/>
            <person name="Johannesson K."/>
            <person name="Butlin R.K."/>
            <person name="Leder E.H."/>
        </authorList>
    </citation>
    <scope>NUCLEOTIDE SEQUENCE [LARGE SCALE GENOMIC DNA]</scope>
    <source>
        <strain evidence="11">Snail1</strain>
        <tissue evidence="11">Muscle</tissue>
    </source>
</reference>
<dbReference type="InterPro" id="IPR040055">
    <property type="entry name" value="Ribosomal_uS10m"/>
</dbReference>
<evidence type="ECO:0000256" key="5">
    <source>
        <dbReference type="ARBA" id="ARBA00023274"/>
    </source>
</evidence>
<dbReference type="Pfam" id="PF00338">
    <property type="entry name" value="Ribosomal_S10"/>
    <property type="match status" value="1"/>
</dbReference>
<keyword evidence="9" id="KW-0732">Signal</keyword>
<evidence type="ECO:0000256" key="2">
    <source>
        <dbReference type="ARBA" id="ARBA00007102"/>
    </source>
</evidence>
<keyword evidence="3" id="KW-0689">Ribosomal protein</keyword>
<dbReference type="AlphaFoldDB" id="A0AAN9BDW2"/>
<dbReference type="GO" id="GO:0005763">
    <property type="term" value="C:mitochondrial small ribosomal subunit"/>
    <property type="evidence" value="ECO:0007669"/>
    <property type="project" value="InterPro"/>
</dbReference>
<dbReference type="InterPro" id="IPR036838">
    <property type="entry name" value="Ribosomal_uS10_dom_sf"/>
</dbReference>
<dbReference type="PANTHER" id="PTHR13334:SF4">
    <property type="entry name" value="SMALL RIBOSOMAL SUBUNIT PROTEIN US10M"/>
    <property type="match status" value="1"/>
</dbReference>
<evidence type="ECO:0000256" key="9">
    <source>
        <dbReference type="SAM" id="SignalP"/>
    </source>
</evidence>
<accession>A0AAN9BDW2</accession>
<evidence type="ECO:0000256" key="7">
    <source>
        <dbReference type="ARBA" id="ARBA00035544"/>
    </source>
</evidence>
<feature type="signal peptide" evidence="9">
    <location>
        <begin position="1"/>
        <end position="19"/>
    </location>
</feature>
<dbReference type="Proteomes" id="UP001374579">
    <property type="component" value="Unassembled WGS sequence"/>
</dbReference>
<name>A0AAN9BDW2_9CAEN</name>
<evidence type="ECO:0000256" key="6">
    <source>
        <dbReference type="ARBA" id="ARBA00035261"/>
    </source>
</evidence>
<feature type="region of interest" description="Disordered" evidence="8">
    <location>
        <begin position="174"/>
        <end position="196"/>
    </location>
</feature>
<evidence type="ECO:0000256" key="3">
    <source>
        <dbReference type="ARBA" id="ARBA00022980"/>
    </source>
</evidence>
<evidence type="ECO:0000313" key="11">
    <source>
        <dbReference type="EMBL" id="KAK7104291.1"/>
    </source>
</evidence>
<proteinExistence type="inferred from homology"/>
<keyword evidence="5" id="KW-0687">Ribonucleoprotein</keyword>
<dbReference type="EMBL" id="JBAMIC010000008">
    <property type="protein sequence ID" value="KAK7104291.1"/>
    <property type="molecule type" value="Genomic_DNA"/>
</dbReference>
<dbReference type="PANTHER" id="PTHR13334">
    <property type="entry name" value="MITOCHONDRIAL 28S RIBOSOMAL PROTEIN S10"/>
    <property type="match status" value="1"/>
</dbReference>
<evidence type="ECO:0000259" key="10">
    <source>
        <dbReference type="SMART" id="SM01403"/>
    </source>
</evidence>
<comment type="caution">
    <text evidence="11">The sequence shown here is derived from an EMBL/GenBank/DDBJ whole genome shotgun (WGS) entry which is preliminary data.</text>
</comment>
<feature type="chain" id="PRO_5042827545" description="Small ribosomal subunit protein uS10m" evidence="9">
    <location>
        <begin position="20"/>
        <end position="196"/>
    </location>
</feature>
<evidence type="ECO:0000313" key="12">
    <source>
        <dbReference type="Proteomes" id="UP001374579"/>
    </source>
</evidence>
<keyword evidence="4" id="KW-0496">Mitochondrion</keyword>
<evidence type="ECO:0000256" key="8">
    <source>
        <dbReference type="SAM" id="MobiDB-lite"/>
    </source>
</evidence>
<dbReference type="InterPro" id="IPR027486">
    <property type="entry name" value="Ribosomal_uS10_dom"/>
</dbReference>
<comment type="similarity">
    <text evidence="2">Belongs to the universal ribosomal protein uS10 family.</text>
</comment>
<gene>
    <name evidence="11" type="ORF">V1264_019036</name>
</gene>
<dbReference type="Gene3D" id="3.30.70.600">
    <property type="entry name" value="Ribosomal protein S10 domain"/>
    <property type="match status" value="1"/>
</dbReference>
<comment type="subcellular location">
    <subcellularLocation>
        <location evidence="1">Mitochondrion</location>
    </subcellularLocation>
</comment>
<sequence>MATSLFRLGHLAVTRLVCTQCGDAVASQLTRSVAFPNTCLSSWLLVAKPFSSYAQAGEETEEPDDLFRQVTVEVKGHDKAVVKSYTEFVTMAANELGINLARVFQPPKIISRYTLLKSVHIYSKHMVQYESRTHFTVFEMKHLTGSTADTFLEYIQRNLPEGMAMKVSKDRIEKVPEHLVPPKKQTSKTAKSPPAS</sequence>
<keyword evidence="12" id="KW-1185">Reference proteome</keyword>
<protein>
    <recommendedName>
        <fullName evidence="6">Small ribosomal subunit protein uS10m</fullName>
    </recommendedName>
    <alternativeName>
        <fullName evidence="7">28S ribosomal protein S10, mitochondrial</fullName>
    </alternativeName>
</protein>
<dbReference type="SMART" id="SM01403">
    <property type="entry name" value="Ribosomal_S10"/>
    <property type="match status" value="1"/>
</dbReference>
<evidence type="ECO:0000256" key="4">
    <source>
        <dbReference type="ARBA" id="ARBA00023128"/>
    </source>
</evidence>
<organism evidence="11 12">
    <name type="scientific">Littorina saxatilis</name>
    <dbReference type="NCBI Taxonomy" id="31220"/>
    <lineage>
        <taxon>Eukaryota</taxon>
        <taxon>Metazoa</taxon>
        <taxon>Spiralia</taxon>
        <taxon>Lophotrochozoa</taxon>
        <taxon>Mollusca</taxon>
        <taxon>Gastropoda</taxon>
        <taxon>Caenogastropoda</taxon>
        <taxon>Littorinimorpha</taxon>
        <taxon>Littorinoidea</taxon>
        <taxon>Littorinidae</taxon>
        <taxon>Littorina</taxon>
    </lineage>
</organism>
<feature type="domain" description="Small ribosomal subunit protein uS10" evidence="10">
    <location>
        <begin position="71"/>
        <end position="168"/>
    </location>
</feature>
<dbReference type="SUPFAM" id="SSF54999">
    <property type="entry name" value="Ribosomal protein S10"/>
    <property type="match status" value="1"/>
</dbReference>
<evidence type="ECO:0000256" key="1">
    <source>
        <dbReference type="ARBA" id="ARBA00004173"/>
    </source>
</evidence>